<accession>A0A848BZ79</accession>
<dbReference type="Proteomes" id="UP000591071">
    <property type="component" value="Unassembled WGS sequence"/>
</dbReference>
<dbReference type="InterPro" id="IPR041424">
    <property type="entry name" value="CinA_KH"/>
</dbReference>
<dbReference type="InterPro" id="IPR008135">
    <property type="entry name" value="Competence-induced_CinA"/>
</dbReference>
<dbReference type="HAMAP" id="MF_00226_B">
    <property type="entry name" value="CinA_B"/>
    <property type="match status" value="1"/>
</dbReference>
<dbReference type="NCBIfam" id="TIGR00199">
    <property type="entry name" value="PncC_domain"/>
    <property type="match status" value="1"/>
</dbReference>
<sequence>MFVEVVTTGSELLLGEIVNENSRYLSRELNALGYSVIYHTTVGDNPERMEGVLRTALQRADIVITTGGLGPTQGDMTKIIGARVMGVPLVYHEEIAEAIGEWVTAHHPDRELTENQKRQAMIPGGAVVFSNGAGTAPGTALKKGEKLLVHLPGPPLEMRWMYEHRLKPYLIRTFGSQGHIESLYMKIYDMGEAFIEDKLMDLIKGQSNPTLAMYARPGFVEVRITARAQTEEEARALMEPVRQELQKRLHRAAVTYNQETMAALLGRILKEKKMTISAAESCTGGLVGSLITDVAGSSAYFLGSAGTYCNAMKEHILGVSADTLAAYTEVSSQTAAEMADGSRRLYGSDLAISTTGIAGPSGGSREKPVGLVYTGISGPRGTVTHKDIYPGDRTEVKRRAATRAVYYAVQYLLEHTEQE</sequence>
<organism evidence="3 4">
    <name type="scientific">Megasphaera hexanoica</name>
    <dbReference type="NCBI Taxonomy" id="1675036"/>
    <lineage>
        <taxon>Bacteria</taxon>
        <taxon>Bacillati</taxon>
        <taxon>Bacillota</taxon>
        <taxon>Negativicutes</taxon>
        <taxon>Veillonellales</taxon>
        <taxon>Veillonellaceae</taxon>
        <taxon>Megasphaera</taxon>
    </lineage>
</organism>
<dbReference type="SUPFAM" id="SSF142433">
    <property type="entry name" value="CinA-like"/>
    <property type="match status" value="1"/>
</dbReference>
<dbReference type="PANTHER" id="PTHR13939:SF0">
    <property type="entry name" value="NMN AMIDOHYDROLASE-LIKE PROTEIN YFAY"/>
    <property type="match status" value="1"/>
</dbReference>
<dbReference type="InterPro" id="IPR050101">
    <property type="entry name" value="CinA"/>
</dbReference>
<dbReference type="NCBIfam" id="TIGR00200">
    <property type="entry name" value="cinA_nterm"/>
    <property type="match status" value="1"/>
</dbReference>
<dbReference type="NCBIfam" id="NF001813">
    <property type="entry name" value="PRK00549.1"/>
    <property type="match status" value="1"/>
</dbReference>
<dbReference type="Pfam" id="PF18146">
    <property type="entry name" value="CinA_KH"/>
    <property type="match status" value="1"/>
</dbReference>
<dbReference type="SUPFAM" id="SSF53218">
    <property type="entry name" value="Molybdenum cofactor biosynthesis proteins"/>
    <property type="match status" value="1"/>
</dbReference>
<proteinExistence type="inferred from homology"/>
<dbReference type="RefSeq" id="WP_170087681.1">
    <property type="nucleotide sequence ID" value="NZ_JABAFG010000012.1"/>
</dbReference>
<comment type="similarity">
    <text evidence="1">Belongs to the CinA family.</text>
</comment>
<dbReference type="NCBIfam" id="TIGR00177">
    <property type="entry name" value="molyb_syn"/>
    <property type="match status" value="1"/>
</dbReference>
<protein>
    <recommendedName>
        <fullName evidence="1">Putative competence-damage inducible protein</fullName>
    </recommendedName>
</protein>
<dbReference type="Gene3D" id="3.30.70.2860">
    <property type="match status" value="1"/>
</dbReference>
<dbReference type="PANTHER" id="PTHR13939">
    <property type="entry name" value="NICOTINAMIDE-NUCLEOTIDE AMIDOHYDROLASE PNCC"/>
    <property type="match status" value="1"/>
</dbReference>
<dbReference type="Gene3D" id="3.90.950.20">
    <property type="entry name" value="CinA-like"/>
    <property type="match status" value="1"/>
</dbReference>
<feature type="domain" description="MoaB/Mog" evidence="2">
    <location>
        <begin position="4"/>
        <end position="173"/>
    </location>
</feature>
<dbReference type="Pfam" id="PF00994">
    <property type="entry name" value="MoCF_biosynth"/>
    <property type="match status" value="1"/>
</dbReference>
<dbReference type="Pfam" id="PF02464">
    <property type="entry name" value="CinA"/>
    <property type="match status" value="1"/>
</dbReference>
<evidence type="ECO:0000313" key="4">
    <source>
        <dbReference type="Proteomes" id="UP000591071"/>
    </source>
</evidence>
<gene>
    <name evidence="1" type="primary">cinA</name>
    <name evidence="3" type="ORF">HF872_08100</name>
</gene>
<comment type="caution">
    <text evidence="3">The sequence shown here is derived from an EMBL/GenBank/DDBJ whole genome shotgun (WGS) entry which is preliminary data.</text>
</comment>
<dbReference type="InterPro" id="IPR008136">
    <property type="entry name" value="CinA_C"/>
</dbReference>
<dbReference type="Gene3D" id="3.40.980.10">
    <property type="entry name" value="MoaB/Mog-like domain"/>
    <property type="match status" value="1"/>
</dbReference>
<evidence type="ECO:0000256" key="1">
    <source>
        <dbReference type="HAMAP-Rule" id="MF_00226"/>
    </source>
</evidence>
<dbReference type="InterPro" id="IPR036425">
    <property type="entry name" value="MoaB/Mog-like_dom_sf"/>
</dbReference>
<dbReference type="InterPro" id="IPR001453">
    <property type="entry name" value="MoaB/Mog_dom"/>
</dbReference>
<name>A0A848BZ79_9FIRM</name>
<evidence type="ECO:0000313" key="3">
    <source>
        <dbReference type="EMBL" id="NME28586.1"/>
    </source>
</evidence>
<dbReference type="InterPro" id="IPR036653">
    <property type="entry name" value="CinA-like_C"/>
</dbReference>
<dbReference type="PIRSF" id="PIRSF006728">
    <property type="entry name" value="CinA"/>
    <property type="match status" value="1"/>
</dbReference>
<reference evidence="3 4" key="1">
    <citation type="submission" date="2020-04" db="EMBL/GenBank/DDBJ databases">
        <authorList>
            <person name="Hitch T.C.A."/>
            <person name="Wylensek D."/>
            <person name="Clavel T."/>
        </authorList>
    </citation>
    <scope>NUCLEOTIDE SEQUENCE [LARGE SCALE GENOMIC DNA]</scope>
    <source>
        <strain evidence="3 4">Oil-RF-744-FAT-WT-6-1</strain>
    </source>
</reference>
<evidence type="ECO:0000259" key="2">
    <source>
        <dbReference type="SMART" id="SM00852"/>
    </source>
</evidence>
<dbReference type="EMBL" id="JABAFG010000012">
    <property type="protein sequence ID" value="NME28586.1"/>
    <property type="molecule type" value="Genomic_DNA"/>
</dbReference>
<dbReference type="CDD" id="cd00885">
    <property type="entry name" value="cinA"/>
    <property type="match status" value="1"/>
</dbReference>
<dbReference type="AlphaFoldDB" id="A0A848BZ79"/>
<dbReference type="SMART" id="SM00852">
    <property type="entry name" value="MoCF_biosynth"/>
    <property type="match status" value="1"/>
</dbReference>